<comment type="catalytic activity">
    <reaction evidence="1">
        <text>Hydrolysis of (1-&gt;3)-beta-D-glucosidic linkages in (1-&gt;3)-beta-D-glucans.</text>
        <dbReference type="EC" id="3.2.1.39"/>
    </reaction>
</comment>
<keyword evidence="4 9" id="KW-0732">Signal</keyword>
<feature type="domain" description="Cell wall protein YJL171C/Tos1 N-terminal" evidence="11">
    <location>
        <begin position="37"/>
        <end position="97"/>
    </location>
</feature>
<dbReference type="PANTHER" id="PTHR31737:SF2">
    <property type="entry name" value="PROTEIN TOS1"/>
    <property type="match status" value="1"/>
</dbReference>
<accession>A0ABR1RDG6</accession>
<evidence type="ECO:0000256" key="1">
    <source>
        <dbReference type="ARBA" id="ARBA00000382"/>
    </source>
</evidence>
<evidence type="ECO:0000259" key="11">
    <source>
        <dbReference type="Pfam" id="PF10290"/>
    </source>
</evidence>
<comment type="caution">
    <text evidence="12">The sequence shown here is derived from an EMBL/GenBank/DDBJ whole genome shotgun (WGS) entry which is preliminary data.</text>
</comment>
<feature type="domain" description="Cell wall protein YJL171C/Tos1 C-terminal" evidence="10">
    <location>
        <begin position="219"/>
        <end position="441"/>
    </location>
</feature>
<proteinExistence type="inferred from homology"/>
<feature type="compositionally biased region" description="Low complexity" evidence="8">
    <location>
        <begin position="192"/>
        <end position="202"/>
    </location>
</feature>
<dbReference type="Pfam" id="PF10290">
    <property type="entry name" value="YJL171C_Tos1_N"/>
    <property type="match status" value="1"/>
</dbReference>
<feature type="compositionally biased region" description="Basic residues" evidence="8">
    <location>
        <begin position="109"/>
        <end position="123"/>
    </location>
</feature>
<feature type="signal peptide" evidence="9">
    <location>
        <begin position="1"/>
        <end position="17"/>
    </location>
</feature>
<sequence>MKYSMVFAAAAATTVSAGNTGQCNEEGGNFFCTAVKALQYDGLNVAGTYKAVTSMTQDGGCTFADVPFSGPIAPFDEDLSIHLRGPATIQKLAVYTPKANSKRDAPAPHSKRHGHQHLHKKFQHEHSHEERAVGDTVHAKINGQDVSWTNTWDGKGAASPEVAAPVAAPAAQAAADVDVAASKFVKSEKIASAPNAGSSGSSYPQASPKKTDTSSVPAGDYARIGYYDALSGQADGITFLGNYGGDGSGVWDKTWGNSLSYLSEDGTKGAASPTVLKNGLIPDATEIAIFSDKPCTDKDATCGYYRPGTVAYQGFKGADKVFTFRLTMPDNGETGWNKNMPACWLLNGKIPRTGQYNDCSCWKSGCGEFDVIEVLASGDTKCKSTFHYTNSIGNSDYIKRPTLGFANYAVIFSKAHSSASVKVLPDDFEHSVALTSDQVEAMIADDAKNPGSVSKMAIPV</sequence>
<feature type="chain" id="PRO_5046931895" description="glucan endo-1,3-beta-D-glucosidase" evidence="9">
    <location>
        <begin position="18"/>
        <end position="460"/>
    </location>
</feature>
<feature type="region of interest" description="Disordered" evidence="8">
    <location>
        <begin position="98"/>
        <end position="131"/>
    </location>
</feature>
<keyword evidence="6" id="KW-0326">Glycosidase</keyword>
<evidence type="ECO:0000259" key="10">
    <source>
        <dbReference type="Pfam" id="PF10287"/>
    </source>
</evidence>
<evidence type="ECO:0000256" key="7">
    <source>
        <dbReference type="ARBA" id="ARBA00023316"/>
    </source>
</evidence>
<comment type="similarity">
    <text evidence="2">Belongs to the PGA52 family.</text>
</comment>
<evidence type="ECO:0000256" key="4">
    <source>
        <dbReference type="ARBA" id="ARBA00022729"/>
    </source>
</evidence>
<dbReference type="EMBL" id="JAQQWI010000016">
    <property type="protein sequence ID" value="KAK8008652.1"/>
    <property type="molecule type" value="Genomic_DNA"/>
</dbReference>
<reference evidence="12 13" key="1">
    <citation type="submission" date="2023-01" db="EMBL/GenBank/DDBJ databases">
        <title>Analysis of 21 Apiospora genomes using comparative genomics revels a genus with tremendous synthesis potential of carbohydrate active enzymes and secondary metabolites.</title>
        <authorList>
            <person name="Sorensen T."/>
        </authorList>
    </citation>
    <scope>NUCLEOTIDE SEQUENCE [LARGE SCALE GENOMIC DNA]</scope>
    <source>
        <strain evidence="12 13">CBS 20057</strain>
    </source>
</reference>
<keyword evidence="7" id="KW-0961">Cell wall biogenesis/degradation</keyword>
<dbReference type="InterPro" id="IPR018805">
    <property type="entry name" value="YJL171C/Tos1_C"/>
</dbReference>
<organism evidence="12 13">
    <name type="scientific">Apiospora marii</name>
    <dbReference type="NCBI Taxonomy" id="335849"/>
    <lineage>
        <taxon>Eukaryota</taxon>
        <taxon>Fungi</taxon>
        <taxon>Dikarya</taxon>
        <taxon>Ascomycota</taxon>
        <taxon>Pezizomycotina</taxon>
        <taxon>Sordariomycetes</taxon>
        <taxon>Xylariomycetidae</taxon>
        <taxon>Amphisphaeriales</taxon>
        <taxon>Apiosporaceae</taxon>
        <taxon>Apiospora</taxon>
    </lineage>
</organism>
<dbReference type="Pfam" id="PF10287">
    <property type="entry name" value="YJL171C_Tos1_C"/>
    <property type="match status" value="1"/>
</dbReference>
<name>A0ABR1RDG6_9PEZI</name>
<gene>
    <name evidence="12" type="ORF">PG991_011203</name>
</gene>
<dbReference type="InterPro" id="IPR018807">
    <property type="entry name" value="YJL171C/Tos1_N"/>
</dbReference>
<evidence type="ECO:0000256" key="6">
    <source>
        <dbReference type="ARBA" id="ARBA00023295"/>
    </source>
</evidence>
<evidence type="ECO:0000256" key="5">
    <source>
        <dbReference type="ARBA" id="ARBA00022801"/>
    </source>
</evidence>
<evidence type="ECO:0000256" key="8">
    <source>
        <dbReference type="SAM" id="MobiDB-lite"/>
    </source>
</evidence>
<keyword evidence="5" id="KW-0378">Hydrolase</keyword>
<evidence type="ECO:0000313" key="13">
    <source>
        <dbReference type="Proteomes" id="UP001396898"/>
    </source>
</evidence>
<dbReference type="Gene3D" id="2.60.120.200">
    <property type="match status" value="1"/>
</dbReference>
<evidence type="ECO:0000256" key="2">
    <source>
        <dbReference type="ARBA" id="ARBA00006055"/>
    </source>
</evidence>
<dbReference type="PANTHER" id="PTHR31737">
    <property type="entry name" value="PROTEIN TOS1"/>
    <property type="match status" value="1"/>
</dbReference>
<dbReference type="Proteomes" id="UP001396898">
    <property type="component" value="Unassembled WGS sequence"/>
</dbReference>
<feature type="region of interest" description="Disordered" evidence="8">
    <location>
        <begin position="192"/>
        <end position="215"/>
    </location>
</feature>
<dbReference type="EC" id="3.2.1.39" evidence="3"/>
<evidence type="ECO:0000313" key="12">
    <source>
        <dbReference type="EMBL" id="KAK8008652.1"/>
    </source>
</evidence>
<evidence type="ECO:0000256" key="9">
    <source>
        <dbReference type="SAM" id="SignalP"/>
    </source>
</evidence>
<evidence type="ECO:0000256" key="3">
    <source>
        <dbReference type="ARBA" id="ARBA00012780"/>
    </source>
</evidence>
<protein>
    <recommendedName>
        <fullName evidence="3">glucan endo-1,3-beta-D-glucosidase</fullName>
        <ecNumber evidence="3">3.2.1.39</ecNumber>
    </recommendedName>
</protein>
<keyword evidence="13" id="KW-1185">Reference proteome</keyword>